<sequence>MSEKVRREMPINREPEISKLTSTFITEDGYERNHCAQPTEGQLNARTHRVLIDGCVRNPLNLSITGLRSDFLQHEVACALQCAGNRRHDMRTMVRDVQGIDWSDGAVMNCRWRGPLLKDVLEKAGLVGIENTEGTHVAFASFQVECQEDSWYGASIPLSRALDPDKEVILALERNGKPLSVRHGYPVRIITPGLAGARAVKWLDKITVQKEESPNYYMQRDYKALPPQAVDSESAEKYWGVTPPVQEMPVNSVIASPRTGETVKRNSDGKVACHGYALPSGDGGPVVRVEISTDGGRTWSEAEFEHHAEEGRWTWKFWRANVAMAPGKSRVIVSKATDASGQTQPAVPNWNLRGVCYNGYGEARDLTIQ</sequence>
<evidence type="ECO:0000313" key="1">
    <source>
        <dbReference type="EMBL" id="KAI4868226.1"/>
    </source>
</evidence>
<keyword evidence="2" id="KW-1185">Reference proteome</keyword>
<protein>
    <submittedName>
        <fullName evidence="1">Molybdopterin binding oxidoreductase</fullName>
    </submittedName>
</protein>
<comment type="caution">
    <text evidence="1">The sequence shown here is derived from an EMBL/GenBank/DDBJ whole genome shotgun (WGS) entry which is preliminary data.</text>
</comment>
<proteinExistence type="predicted"/>
<dbReference type="Proteomes" id="UP001497700">
    <property type="component" value="Unassembled WGS sequence"/>
</dbReference>
<evidence type="ECO:0000313" key="2">
    <source>
        <dbReference type="Proteomes" id="UP001497700"/>
    </source>
</evidence>
<name>A0ACB9ZA42_9PEZI</name>
<gene>
    <name evidence="1" type="ORF">F4820DRAFT_411250</name>
</gene>
<reference evidence="1 2" key="1">
    <citation type="journal article" date="2022" name="New Phytol.">
        <title>Ecological generalism drives hyperdiversity of secondary metabolite gene clusters in xylarialean endophytes.</title>
        <authorList>
            <person name="Franco M.E.E."/>
            <person name="Wisecaver J.H."/>
            <person name="Arnold A.E."/>
            <person name="Ju Y.M."/>
            <person name="Slot J.C."/>
            <person name="Ahrendt S."/>
            <person name="Moore L.P."/>
            <person name="Eastman K.E."/>
            <person name="Scott K."/>
            <person name="Konkel Z."/>
            <person name="Mondo S.J."/>
            <person name="Kuo A."/>
            <person name="Hayes R.D."/>
            <person name="Haridas S."/>
            <person name="Andreopoulos B."/>
            <person name="Riley R."/>
            <person name="LaButti K."/>
            <person name="Pangilinan J."/>
            <person name="Lipzen A."/>
            <person name="Amirebrahimi M."/>
            <person name="Yan J."/>
            <person name="Adam C."/>
            <person name="Keymanesh K."/>
            <person name="Ng V."/>
            <person name="Louie K."/>
            <person name="Northen T."/>
            <person name="Drula E."/>
            <person name="Henrissat B."/>
            <person name="Hsieh H.M."/>
            <person name="Youens-Clark K."/>
            <person name="Lutzoni F."/>
            <person name="Miadlikowska J."/>
            <person name="Eastwood D.C."/>
            <person name="Hamelin R.C."/>
            <person name="Grigoriev I.V."/>
            <person name="U'Ren J.M."/>
        </authorList>
    </citation>
    <scope>NUCLEOTIDE SEQUENCE [LARGE SCALE GENOMIC DNA]</scope>
    <source>
        <strain evidence="1 2">CBS 119005</strain>
    </source>
</reference>
<dbReference type="EMBL" id="MU393440">
    <property type="protein sequence ID" value="KAI4868226.1"/>
    <property type="molecule type" value="Genomic_DNA"/>
</dbReference>
<organism evidence="1 2">
    <name type="scientific">Hypoxylon rubiginosum</name>
    <dbReference type="NCBI Taxonomy" id="110542"/>
    <lineage>
        <taxon>Eukaryota</taxon>
        <taxon>Fungi</taxon>
        <taxon>Dikarya</taxon>
        <taxon>Ascomycota</taxon>
        <taxon>Pezizomycotina</taxon>
        <taxon>Sordariomycetes</taxon>
        <taxon>Xylariomycetidae</taxon>
        <taxon>Xylariales</taxon>
        <taxon>Hypoxylaceae</taxon>
        <taxon>Hypoxylon</taxon>
    </lineage>
</organism>
<accession>A0ACB9ZA42</accession>